<keyword evidence="4" id="KW-1185">Reference proteome</keyword>
<keyword evidence="2" id="KW-1133">Transmembrane helix</keyword>
<feature type="compositionally biased region" description="Low complexity" evidence="1">
    <location>
        <begin position="251"/>
        <end position="265"/>
    </location>
</feature>
<feature type="region of interest" description="Disordered" evidence="1">
    <location>
        <begin position="336"/>
        <end position="451"/>
    </location>
</feature>
<feature type="compositionally biased region" description="Low complexity" evidence="1">
    <location>
        <begin position="401"/>
        <end position="426"/>
    </location>
</feature>
<feature type="compositionally biased region" description="Polar residues" evidence="1">
    <location>
        <begin position="266"/>
        <end position="300"/>
    </location>
</feature>
<sequence>MPFDFKAYDAKCNGLTPEELQREWEHYTRLISGASTSTAISGIAVPFTLGVSTIGIAMAAPAIHNARKKREIIERHLQKYGMTHLTRKRDVLGSMAVSGTIGVVTLGVGTAGADAIATAGAEHGISAIVENDTAIKVVTHAALDGVGLGVEHAHTNHLKKKDAFKAFQAAGVFQAVQDAKSAEHNYYSQPQPQQQHEPIYQLPPQYHQALQSQSGVSTGSLASESSLHASTSMMAYNPAYQCEKQSYQSITTTQQTPQHPVTQQPADQTSQESQHYSTQSAGHQYSNQVSKLPATSSQFPGQALPPPPSQPVSTYVPPTPLQAPPAYVYQQHTSTPAPAYRYPAPPPPPPPQSAHSYQLMTIPPPPSYPPPTSNTVHIHPTQQQIAPEPQYAPVPIPPAYNQTPNHAAQQQHPPAPVQQGYQLAPQPYQPQPQPPMQQQTPQQHFNPLPTPLSPPYSVNSVTQGGSSYFPAMGAPQNQTAYNPQKWAEQPHGQEPYTPAATPGTQYIPQISKAHSSYSQSHTNGNATGVPPISQQVTGYGTG</sequence>
<feature type="transmembrane region" description="Helical" evidence="2">
    <location>
        <begin position="39"/>
        <end position="60"/>
    </location>
</feature>
<dbReference type="AlphaFoldDB" id="A0A166Y2C8"/>
<keyword evidence="2" id="KW-0472">Membrane</keyword>
<reference evidence="3 4" key="1">
    <citation type="submission" date="2015-06" db="EMBL/GenBank/DDBJ databases">
        <title>Survival trade-offs in plant roots during colonization by closely related pathogenic and mutualistic fungi.</title>
        <authorList>
            <person name="Hacquard S."/>
            <person name="Kracher B."/>
            <person name="Hiruma K."/>
            <person name="Weinman A."/>
            <person name="Muench P."/>
            <person name="Garrido Oter R."/>
            <person name="Ver Loren van Themaat E."/>
            <person name="Dallerey J.-F."/>
            <person name="Damm U."/>
            <person name="Henrissat B."/>
            <person name="Lespinet O."/>
            <person name="Thon M."/>
            <person name="Kemen E."/>
            <person name="McHardy A.C."/>
            <person name="Schulze-Lefert P."/>
            <person name="O'Connell R.J."/>
        </authorList>
    </citation>
    <scope>NUCLEOTIDE SEQUENCE [LARGE SCALE GENOMIC DNA]</scope>
    <source>
        <strain evidence="3 4">0861</strain>
    </source>
</reference>
<evidence type="ECO:0000313" key="3">
    <source>
        <dbReference type="EMBL" id="KZL77194.1"/>
    </source>
</evidence>
<accession>A0A166Y2C8</accession>
<organism evidence="3 4">
    <name type="scientific">Colletotrichum tofieldiae</name>
    <dbReference type="NCBI Taxonomy" id="708197"/>
    <lineage>
        <taxon>Eukaryota</taxon>
        <taxon>Fungi</taxon>
        <taxon>Dikarya</taxon>
        <taxon>Ascomycota</taxon>
        <taxon>Pezizomycotina</taxon>
        <taxon>Sordariomycetes</taxon>
        <taxon>Hypocreomycetidae</taxon>
        <taxon>Glomerellales</taxon>
        <taxon>Glomerellaceae</taxon>
        <taxon>Colletotrichum</taxon>
        <taxon>Colletotrichum spaethianum species complex</taxon>
    </lineage>
</organism>
<dbReference type="Proteomes" id="UP000076552">
    <property type="component" value="Unassembled WGS sequence"/>
</dbReference>
<proteinExistence type="predicted"/>
<feature type="compositionally biased region" description="Polar residues" evidence="1">
    <location>
        <begin position="373"/>
        <end position="385"/>
    </location>
</feature>
<evidence type="ECO:0000256" key="1">
    <source>
        <dbReference type="SAM" id="MobiDB-lite"/>
    </source>
</evidence>
<evidence type="ECO:0000256" key="2">
    <source>
        <dbReference type="SAM" id="Phobius"/>
    </source>
</evidence>
<comment type="caution">
    <text evidence="3">The sequence shown here is derived from an EMBL/GenBank/DDBJ whole genome shotgun (WGS) entry which is preliminary data.</text>
</comment>
<dbReference type="STRING" id="708197.A0A166Y2C8"/>
<evidence type="ECO:0000313" key="4">
    <source>
        <dbReference type="Proteomes" id="UP000076552"/>
    </source>
</evidence>
<keyword evidence="2" id="KW-0812">Transmembrane</keyword>
<protein>
    <submittedName>
        <fullName evidence="3">Uncharacterized protein</fullName>
    </submittedName>
</protein>
<feature type="region of interest" description="Disordered" evidence="1">
    <location>
        <begin position="512"/>
        <end position="542"/>
    </location>
</feature>
<feature type="region of interest" description="Disordered" evidence="1">
    <location>
        <begin position="248"/>
        <end position="319"/>
    </location>
</feature>
<feature type="compositionally biased region" description="Pro residues" evidence="1">
    <location>
        <begin position="362"/>
        <end position="372"/>
    </location>
</feature>
<name>A0A166Y2C8_9PEZI</name>
<gene>
    <name evidence="3" type="ORF">CT0861_06847</name>
</gene>
<feature type="compositionally biased region" description="Pro residues" evidence="1">
    <location>
        <begin position="343"/>
        <end position="352"/>
    </location>
</feature>
<dbReference type="EMBL" id="LFIV01000009">
    <property type="protein sequence ID" value="KZL77194.1"/>
    <property type="molecule type" value="Genomic_DNA"/>
</dbReference>